<dbReference type="Proteomes" id="UP000219068">
    <property type="component" value="Unassembled WGS sequence"/>
</dbReference>
<sequence>MDRPVANAEQVMAALIGAGLGKLTFERRNTVWKHPCISVAYIKGGGWEFRVRQNVHTASGSSTLHSLMTVARGLDGVKVTTGITDSETLEPFIFYAPD</sequence>
<name>A0A285TY61_9PROT</name>
<organism evidence="1 2">
    <name type="scientific">Thalassospira xiamenensis</name>
    <dbReference type="NCBI Taxonomy" id="220697"/>
    <lineage>
        <taxon>Bacteria</taxon>
        <taxon>Pseudomonadati</taxon>
        <taxon>Pseudomonadota</taxon>
        <taxon>Alphaproteobacteria</taxon>
        <taxon>Rhodospirillales</taxon>
        <taxon>Thalassospiraceae</taxon>
        <taxon>Thalassospira</taxon>
    </lineage>
</organism>
<dbReference type="AlphaFoldDB" id="A0A285TY61"/>
<dbReference type="EMBL" id="OBMM01000009">
    <property type="protein sequence ID" value="SOC30535.1"/>
    <property type="molecule type" value="Genomic_DNA"/>
</dbReference>
<evidence type="ECO:0000313" key="2">
    <source>
        <dbReference type="Proteomes" id="UP000219068"/>
    </source>
</evidence>
<protein>
    <submittedName>
        <fullName evidence="1">Uncharacterized protein</fullName>
    </submittedName>
</protein>
<accession>A0A285TY61</accession>
<proteinExistence type="predicted"/>
<gene>
    <name evidence="1" type="ORF">SAMN05428964_10986</name>
</gene>
<reference evidence="1 2" key="1">
    <citation type="submission" date="2017-08" db="EMBL/GenBank/DDBJ databases">
        <authorList>
            <person name="de Groot N.N."/>
        </authorList>
    </citation>
    <scope>NUCLEOTIDE SEQUENCE [LARGE SCALE GENOMIC DNA]</scope>
    <source>
        <strain evidence="1 2">USBA 78</strain>
    </source>
</reference>
<evidence type="ECO:0000313" key="1">
    <source>
        <dbReference type="EMBL" id="SOC30535.1"/>
    </source>
</evidence>